<feature type="region of interest" description="Disordered" evidence="2">
    <location>
        <begin position="324"/>
        <end position="461"/>
    </location>
</feature>
<evidence type="ECO:0000256" key="2">
    <source>
        <dbReference type="SAM" id="MobiDB-lite"/>
    </source>
</evidence>
<feature type="compositionally biased region" description="Polar residues" evidence="2">
    <location>
        <begin position="73"/>
        <end position="83"/>
    </location>
</feature>
<accession>A0A0D2KBR2</accession>
<dbReference type="PANTHER" id="PTHR42023">
    <property type="entry name" value="BHLH DOMAIN-CONTAINING PROTEIN"/>
    <property type="match status" value="1"/>
</dbReference>
<feature type="compositionally biased region" description="Low complexity" evidence="2">
    <location>
        <begin position="188"/>
        <end position="200"/>
    </location>
</feature>
<dbReference type="OrthoDB" id="4507572at2759"/>
<dbReference type="AlphaFoldDB" id="A0A0D2KBR2"/>
<dbReference type="STRING" id="1442371.A0A0D2KBR2"/>
<organism evidence="3 4">
    <name type="scientific">Fonsecaea multimorphosa CBS 102226</name>
    <dbReference type="NCBI Taxonomy" id="1442371"/>
    <lineage>
        <taxon>Eukaryota</taxon>
        <taxon>Fungi</taxon>
        <taxon>Dikarya</taxon>
        <taxon>Ascomycota</taxon>
        <taxon>Pezizomycotina</taxon>
        <taxon>Eurotiomycetes</taxon>
        <taxon>Chaetothyriomycetidae</taxon>
        <taxon>Chaetothyriales</taxon>
        <taxon>Herpotrichiellaceae</taxon>
        <taxon>Fonsecaea</taxon>
    </lineage>
</organism>
<feature type="coiled-coil region" evidence="1">
    <location>
        <begin position="564"/>
        <end position="638"/>
    </location>
</feature>
<keyword evidence="1" id="KW-0175">Coiled coil</keyword>
<feature type="region of interest" description="Disordered" evidence="2">
    <location>
        <begin position="73"/>
        <end position="312"/>
    </location>
</feature>
<reference evidence="3 4" key="1">
    <citation type="submission" date="2015-01" db="EMBL/GenBank/DDBJ databases">
        <title>The Genome Sequence of Fonsecaea multimorphosa CBS 102226.</title>
        <authorList>
            <consortium name="The Broad Institute Genomics Platform"/>
            <person name="Cuomo C."/>
            <person name="de Hoog S."/>
            <person name="Gorbushina A."/>
            <person name="Stielow B."/>
            <person name="Teixiera M."/>
            <person name="Abouelleil A."/>
            <person name="Chapman S.B."/>
            <person name="Priest M."/>
            <person name="Young S.K."/>
            <person name="Wortman J."/>
            <person name="Nusbaum C."/>
            <person name="Birren B."/>
        </authorList>
    </citation>
    <scope>NUCLEOTIDE SEQUENCE [LARGE SCALE GENOMIC DNA]</scope>
    <source>
        <strain evidence="3 4">CBS 102226</strain>
    </source>
</reference>
<name>A0A0D2KBR2_9EURO</name>
<dbReference type="Proteomes" id="UP000053411">
    <property type="component" value="Unassembled WGS sequence"/>
</dbReference>
<feature type="compositionally biased region" description="Basic and acidic residues" evidence="2">
    <location>
        <begin position="208"/>
        <end position="226"/>
    </location>
</feature>
<feature type="compositionally biased region" description="Basic and acidic residues" evidence="2">
    <location>
        <begin position="157"/>
        <end position="177"/>
    </location>
</feature>
<feature type="compositionally biased region" description="Polar residues" evidence="2">
    <location>
        <begin position="97"/>
        <end position="135"/>
    </location>
</feature>
<feature type="compositionally biased region" description="Basic and acidic residues" evidence="2">
    <location>
        <begin position="274"/>
        <end position="295"/>
    </location>
</feature>
<evidence type="ECO:0000313" key="4">
    <source>
        <dbReference type="Proteomes" id="UP000053411"/>
    </source>
</evidence>
<gene>
    <name evidence="3" type="ORF">Z520_00199</name>
</gene>
<feature type="compositionally biased region" description="Polar residues" evidence="2">
    <location>
        <begin position="435"/>
        <end position="454"/>
    </location>
</feature>
<sequence>MWRRNNIPDYQMGYQAYPYPEPTMDERYLETIPEVESLYSRRSSVAATALPELPFRPVPPMEERASVYSIDQDSASPNISDYNPPQPSTQPRHQHDASQASVSPLSSQTSFHPNGSDASLVSPIESSHPTPTQPDKSFKSQIPRKLPLSVSQNNAEEGIKKRWNLRKEANEETRWDEYSGEPSQAGKPPSARPGAAPSSAIDQSYPQLKERTRQILAGLKEREAVKKSAWTKSSSPTPADGIDPADPLDNPVQRPPWKGASGRHAIVEPVKNTPEARTRPLMLVERHKMADKDTSSETPEETVPVENTAMSPIDSLSVAASQLPNLRTVDSEESLKPVAPLKTRKIPQALSPQVLSPKQLEYTRLLDSPFQSPGPRPPAAEPAQSPEHSAVQEYGADSPTLGSNTPSFIGPDRSSSEDSFDPTMHQPPLQREPDTSSSWNTYATSAAEDSSHVPSSPIAREELTSSPVPIIQLPPEAVPEPIVLRKRVAANNSGHRSYDNYSSISPFSTISGRKSSNILRKAVGNDSNANDRNGKPRAVSLMSSLSATKSLPPTPVELQAADKITFLTARLEDLARRKRNLNKIILELQESLRKNAIVYDSRKRKEVDKMITNLNLEIQDVKNEEHDVQLRLHRAQKRRDKDDFYEQPTGLWIKRVTT</sequence>
<evidence type="ECO:0000313" key="3">
    <source>
        <dbReference type="EMBL" id="KIY03508.1"/>
    </source>
</evidence>
<keyword evidence="4" id="KW-1185">Reference proteome</keyword>
<dbReference type="EMBL" id="KN848062">
    <property type="protein sequence ID" value="KIY03508.1"/>
    <property type="molecule type" value="Genomic_DNA"/>
</dbReference>
<evidence type="ECO:0000256" key="1">
    <source>
        <dbReference type="SAM" id="Coils"/>
    </source>
</evidence>
<dbReference type="RefSeq" id="XP_016637630.1">
    <property type="nucleotide sequence ID" value="XM_016770720.1"/>
</dbReference>
<dbReference type="VEuPathDB" id="FungiDB:Z520_00199"/>
<proteinExistence type="predicted"/>
<dbReference type="PANTHER" id="PTHR42023:SF1">
    <property type="entry name" value="BHLH DOMAIN-CONTAINING PROTEIN"/>
    <property type="match status" value="1"/>
</dbReference>
<protein>
    <submittedName>
        <fullName evidence="3">Uncharacterized protein</fullName>
    </submittedName>
</protein>
<dbReference type="GeneID" id="27705945"/>